<evidence type="ECO:0000256" key="2">
    <source>
        <dbReference type="ARBA" id="ARBA00007639"/>
    </source>
</evidence>
<comment type="subcellular location">
    <subcellularLocation>
        <location evidence="1">Cell envelope</location>
    </subcellularLocation>
</comment>
<evidence type="ECO:0000259" key="5">
    <source>
        <dbReference type="Pfam" id="PF13407"/>
    </source>
</evidence>
<feature type="chain" id="PRO_5038730518" evidence="4">
    <location>
        <begin position="26"/>
        <end position="334"/>
    </location>
</feature>
<dbReference type="RefSeq" id="WP_136426736.1">
    <property type="nucleotide sequence ID" value="NZ_SSSM01000003.1"/>
</dbReference>
<evidence type="ECO:0000313" key="6">
    <source>
        <dbReference type="EMBL" id="THG31616.1"/>
    </source>
</evidence>
<comment type="caution">
    <text evidence="6">The sequence shown here is derived from an EMBL/GenBank/DDBJ whole genome shotgun (WGS) entry which is preliminary data.</text>
</comment>
<gene>
    <name evidence="6" type="ORF">E6C64_05975</name>
</gene>
<dbReference type="Gene3D" id="3.40.50.2300">
    <property type="match status" value="2"/>
</dbReference>
<dbReference type="PANTHER" id="PTHR46847">
    <property type="entry name" value="D-ALLOSE-BINDING PERIPLASMIC PROTEIN-RELATED"/>
    <property type="match status" value="1"/>
</dbReference>
<organism evidence="6 7">
    <name type="scientific">Naasia lichenicola</name>
    <dbReference type="NCBI Taxonomy" id="2565933"/>
    <lineage>
        <taxon>Bacteria</taxon>
        <taxon>Bacillati</taxon>
        <taxon>Actinomycetota</taxon>
        <taxon>Actinomycetes</taxon>
        <taxon>Micrococcales</taxon>
        <taxon>Microbacteriaceae</taxon>
        <taxon>Naasia</taxon>
    </lineage>
</organism>
<comment type="similarity">
    <text evidence="2">Belongs to the bacterial solute-binding protein 2 family.</text>
</comment>
<dbReference type="Proteomes" id="UP000309133">
    <property type="component" value="Unassembled WGS sequence"/>
</dbReference>
<sequence>MKTTARSAIRPLAAALALTAAVTLAACSGTPTTDSTSGAGAGGGSSAAAEGLKIGFSPFTLQAPALKGLADALTAVAGSQGDSVVTADANNDPSTQLQQLQQWIQLDQVDAIWVIPADGKAIASALTQAQAKGIVIIASGVPADYGFDGPQAGITFTVADNEAYGGKLGELAAQCITEKLDGVGNVIFLTSPQGAQSSEAINTAFRDALAKGAPDSKIVNEQDAGDRLTSQQTVSSALQGAPDANVMVGTDDESTLGGLAAFTQAGKAADATCVLGAGGNDEAQAAVKSGELYSEVAFDFQADLGQNLAELHKLAADPTADGSQLTIPLNVVTQ</sequence>
<dbReference type="EMBL" id="SSSM01000003">
    <property type="protein sequence ID" value="THG31616.1"/>
    <property type="molecule type" value="Genomic_DNA"/>
</dbReference>
<dbReference type="CDD" id="cd01536">
    <property type="entry name" value="PBP1_ABC_sugar_binding-like"/>
    <property type="match status" value="1"/>
</dbReference>
<keyword evidence="7" id="KW-1185">Reference proteome</keyword>
<dbReference type="InterPro" id="IPR025997">
    <property type="entry name" value="SBP_2_dom"/>
</dbReference>
<name>A0A4S4FQF5_9MICO</name>
<evidence type="ECO:0000256" key="1">
    <source>
        <dbReference type="ARBA" id="ARBA00004196"/>
    </source>
</evidence>
<evidence type="ECO:0000256" key="4">
    <source>
        <dbReference type="SAM" id="SignalP"/>
    </source>
</evidence>
<proteinExistence type="inferred from homology"/>
<accession>A0A4S4FQF5</accession>
<keyword evidence="3 4" id="KW-0732">Signal</keyword>
<feature type="signal peptide" evidence="4">
    <location>
        <begin position="1"/>
        <end position="25"/>
    </location>
</feature>
<dbReference type="PANTHER" id="PTHR46847:SF1">
    <property type="entry name" value="D-ALLOSE-BINDING PERIPLASMIC PROTEIN-RELATED"/>
    <property type="match status" value="1"/>
</dbReference>
<dbReference type="PROSITE" id="PS51257">
    <property type="entry name" value="PROKAR_LIPOPROTEIN"/>
    <property type="match status" value="1"/>
</dbReference>
<dbReference type="GO" id="GO:0030313">
    <property type="term" value="C:cell envelope"/>
    <property type="evidence" value="ECO:0007669"/>
    <property type="project" value="UniProtKB-SubCell"/>
</dbReference>
<dbReference type="OrthoDB" id="5188239at2"/>
<evidence type="ECO:0000313" key="7">
    <source>
        <dbReference type="Proteomes" id="UP000309133"/>
    </source>
</evidence>
<dbReference type="SUPFAM" id="SSF53822">
    <property type="entry name" value="Periplasmic binding protein-like I"/>
    <property type="match status" value="1"/>
</dbReference>
<reference evidence="6 7" key="1">
    <citation type="submission" date="2019-04" db="EMBL/GenBank/DDBJ databases">
        <authorList>
            <person name="Jiang L."/>
        </authorList>
    </citation>
    <scope>NUCLEOTIDE SEQUENCE [LARGE SCALE GENOMIC DNA]</scope>
    <source>
        <strain evidence="6 7">YIM 131853</strain>
    </source>
</reference>
<feature type="domain" description="Periplasmic binding protein" evidence="5">
    <location>
        <begin position="55"/>
        <end position="300"/>
    </location>
</feature>
<dbReference type="Pfam" id="PF13407">
    <property type="entry name" value="Peripla_BP_4"/>
    <property type="match status" value="1"/>
</dbReference>
<dbReference type="InterPro" id="IPR028082">
    <property type="entry name" value="Peripla_BP_I"/>
</dbReference>
<evidence type="ECO:0000256" key="3">
    <source>
        <dbReference type="ARBA" id="ARBA00022729"/>
    </source>
</evidence>
<dbReference type="AlphaFoldDB" id="A0A4S4FQF5"/>
<protein>
    <submittedName>
        <fullName evidence="6">Sugar ABC transporter substrate-binding protein</fullName>
    </submittedName>
</protein>
<dbReference type="GO" id="GO:0030246">
    <property type="term" value="F:carbohydrate binding"/>
    <property type="evidence" value="ECO:0007669"/>
    <property type="project" value="UniProtKB-ARBA"/>
</dbReference>